<reference evidence="1 4" key="1">
    <citation type="submission" date="2016-10" db="EMBL/GenBank/DDBJ databases">
        <authorList>
            <person name="de Groot N.N."/>
        </authorList>
    </citation>
    <scope>NUCLEOTIDE SEQUENCE [LARGE SCALE GENOMIC DNA]</scope>
    <source>
        <strain evidence="1 4">CCM 7361</strain>
    </source>
</reference>
<gene>
    <name evidence="1" type="ORF">SAMN05216189_100574</name>
    <name evidence="2" type="ORF">SAMN06295949_108114</name>
</gene>
<evidence type="ECO:0000313" key="2">
    <source>
        <dbReference type="EMBL" id="SNS85360.1"/>
    </source>
</evidence>
<proteinExistence type="predicted"/>
<dbReference type="AlphaFoldDB" id="A0A239HVA2"/>
<dbReference type="EMBL" id="FZPC01000008">
    <property type="protein sequence ID" value="SNS85360.1"/>
    <property type="molecule type" value="Genomic_DNA"/>
</dbReference>
<protein>
    <submittedName>
        <fullName evidence="1">Uncharacterized protein</fullName>
    </submittedName>
</protein>
<dbReference type="Proteomes" id="UP000198309">
    <property type="component" value="Unassembled WGS sequence"/>
</dbReference>
<keyword evidence="3" id="KW-1185">Reference proteome</keyword>
<name>A0A239HVA2_9PSED</name>
<dbReference type="EMBL" id="FNEC01000005">
    <property type="protein sequence ID" value="SDI44429.1"/>
    <property type="molecule type" value="Genomic_DNA"/>
</dbReference>
<evidence type="ECO:0000313" key="3">
    <source>
        <dbReference type="Proteomes" id="UP000198309"/>
    </source>
</evidence>
<organism evidence="1 4">
    <name type="scientific">Pseudomonas delhiensis</name>
    <dbReference type="NCBI Taxonomy" id="366289"/>
    <lineage>
        <taxon>Bacteria</taxon>
        <taxon>Pseudomonadati</taxon>
        <taxon>Pseudomonadota</taxon>
        <taxon>Gammaproteobacteria</taxon>
        <taxon>Pseudomonadales</taxon>
        <taxon>Pseudomonadaceae</taxon>
        <taxon>Pseudomonas</taxon>
    </lineage>
</organism>
<reference evidence="2 3" key="2">
    <citation type="submission" date="2017-06" db="EMBL/GenBank/DDBJ databases">
        <authorList>
            <person name="Varghese N."/>
            <person name="Submissions S."/>
        </authorList>
    </citation>
    <scope>NUCLEOTIDE SEQUENCE [LARGE SCALE GENOMIC DNA]</scope>
    <source>
        <strain evidence="2 3">RLD-1</strain>
    </source>
</reference>
<evidence type="ECO:0000313" key="4">
    <source>
        <dbReference type="Proteomes" id="UP000199693"/>
    </source>
</evidence>
<dbReference type="Proteomes" id="UP000199693">
    <property type="component" value="Unassembled WGS sequence"/>
</dbReference>
<accession>A0A239HVA2</accession>
<sequence length="201" mass="23002">MTYDAALAKARWAELERQDDLDWDLDAITDRSEAIDFLRRFENRLCIYSSYVEKLYSNYSFVIPESQEGGITILPNEQAWFDTFHDIPAAAVEPTGIHILPGETMGHSGLYLKIPGEHRLVGSAELPFQDGLKLLIRRYRMRDEPFLPVLVKGDLREYEARMPSLHLHRLNSAKLQAQSRLNLEAIKGAIAEHLIGLFRHG</sequence>
<dbReference type="RefSeq" id="WP_089391190.1">
    <property type="nucleotide sequence ID" value="NZ_FNEC01000005.1"/>
</dbReference>
<evidence type="ECO:0000313" key="1">
    <source>
        <dbReference type="EMBL" id="SDI44429.1"/>
    </source>
</evidence>